<dbReference type="InterPro" id="IPR000873">
    <property type="entry name" value="AMP-dep_synth/lig_dom"/>
</dbReference>
<dbReference type="GO" id="GO:0006633">
    <property type="term" value="P:fatty acid biosynthetic process"/>
    <property type="evidence" value="ECO:0007669"/>
    <property type="project" value="TreeGrafter"/>
</dbReference>
<dbReference type="Pfam" id="PF23024">
    <property type="entry name" value="AMP-dom_DIP2-like"/>
    <property type="match status" value="1"/>
</dbReference>
<evidence type="ECO:0000313" key="8">
    <source>
        <dbReference type="EMBL" id="PYC71589.1"/>
    </source>
</evidence>
<reference evidence="8 9" key="1">
    <citation type="submission" date="2018-03" db="EMBL/GenBank/DDBJ databases">
        <title>Bioinformatic expansion and discovery of thiopeptide antibiotics.</title>
        <authorList>
            <person name="Schwalen C.J."/>
            <person name="Hudson G.A."/>
            <person name="Mitchell D.A."/>
        </authorList>
    </citation>
    <scope>NUCLEOTIDE SEQUENCE [LARGE SCALE GENOMIC DNA]</scope>
    <source>
        <strain evidence="8 9">NRRL 8041</strain>
    </source>
</reference>
<dbReference type="GO" id="GO:0005886">
    <property type="term" value="C:plasma membrane"/>
    <property type="evidence" value="ECO:0007669"/>
    <property type="project" value="TreeGrafter"/>
</dbReference>
<dbReference type="Pfam" id="PF00501">
    <property type="entry name" value="AMP-binding"/>
    <property type="match status" value="1"/>
</dbReference>
<dbReference type="PANTHER" id="PTHR22754">
    <property type="entry name" value="DISCO-INTERACTING PROTEIN 2 DIP2 -RELATED"/>
    <property type="match status" value="1"/>
</dbReference>
<protein>
    <submittedName>
        <fullName evidence="8">Uncharacterized protein</fullName>
    </submittedName>
</protein>
<feature type="domain" description="AMP-binding enzyme C-terminal" evidence="7">
    <location>
        <begin position="455"/>
        <end position="565"/>
    </location>
</feature>
<comment type="similarity">
    <text evidence="1">Belongs to the ATP-dependent AMP-binding enzyme family.</text>
</comment>
<evidence type="ECO:0000259" key="7">
    <source>
        <dbReference type="Pfam" id="PF23024"/>
    </source>
</evidence>
<dbReference type="InterPro" id="IPR045851">
    <property type="entry name" value="AMP-bd_C_sf"/>
</dbReference>
<dbReference type="FunFam" id="3.40.50.12780:FF:000013">
    <property type="entry name" value="Long-chain-fatty-acid--AMP ligase FadD32"/>
    <property type="match status" value="1"/>
</dbReference>
<evidence type="ECO:0000256" key="4">
    <source>
        <dbReference type="ARBA" id="ARBA00023098"/>
    </source>
</evidence>
<dbReference type="PROSITE" id="PS00455">
    <property type="entry name" value="AMP_BINDING"/>
    <property type="match status" value="1"/>
</dbReference>
<name>A0A318NPX5_9ACTN</name>
<evidence type="ECO:0000256" key="1">
    <source>
        <dbReference type="ARBA" id="ARBA00006432"/>
    </source>
</evidence>
<dbReference type="Gene3D" id="3.40.50.12780">
    <property type="entry name" value="N-terminal domain of ligase-like"/>
    <property type="match status" value="1"/>
</dbReference>
<dbReference type="InterPro" id="IPR025110">
    <property type="entry name" value="AMP-bd_C"/>
</dbReference>
<dbReference type="SUPFAM" id="SSF56801">
    <property type="entry name" value="Acetyl-CoA synthetase-like"/>
    <property type="match status" value="1"/>
</dbReference>
<dbReference type="OrthoDB" id="3671040at2"/>
<gene>
    <name evidence="8" type="ORF">C7C45_11200</name>
</gene>
<evidence type="ECO:0000259" key="6">
    <source>
        <dbReference type="Pfam" id="PF00501"/>
    </source>
</evidence>
<keyword evidence="9" id="KW-1185">Reference proteome</keyword>
<keyword evidence="4" id="KW-0443">Lipid metabolism</keyword>
<keyword evidence="3" id="KW-0276">Fatty acid metabolism</keyword>
<dbReference type="Gene3D" id="3.30.300.30">
    <property type="match status" value="1"/>
</dbReference>
<dbReference type="RefSeq" id="WP_110563555.1">
    <property type="nucleotide sequence ID" value="NZ_PYBV01000013.1"/>
</dbReference>
<evidence type="ECO:0000256" key="3">
    <source>
        <dbReference type="ARBA" id="ARBA00022832"/>
    </source>
</evidence>
<dbReference type="PANTHER" id="PTHR22754:SF32">
    <property type="entry name" value="DISCO-INTERACTING PROTEIN 2"/>
    <property type="match status" value="1"/>
</dbReference>
<keyword evidence="5" id="KW-1133">Transmembrane helix</keyword>
<dbReference type="InterPro" id="IPR040097">
    <property type="entry name" value="FAAL/FAAC"/>
</dbReference>
<dbReference type="CDD" id="cd05931">
    <property type="entry name" value="FAAL"/>
    <property type="match status" value="1"/>
</dbReference>
<evidence type="ECO:0000256" key="2">
    <source>
        <dbReference type="ARBA" id="ARBA00022598"/>
    </source>
</evidence>
<organism evidence="8 9">
    <name type="scientific">Micromonospora arborensis</name>
    <dbReference type="NCBI Taxonomy" id="2116518"/>
    <lineage>
        <taxon>Bacteria</taxon>
        <taxon>Bacillati</taxon>
        <taxon>Actinomycetota</taxon>
        <taxon>Actinomycetes</taxon>
        <taxon>Micromonosporales</taxon>
        <taxon>Micromonosporaceae</taxon>
        <taxon>Micromonospora</taxon>
    </lineage>
</organism>
<sequence length="591" mass="64005">MNTVDTLPEILRRRGAQQSDRTAYVFLRDGEVPAETLTYGRLDRAARSRAAALAALGLGGGTVVLLYPSGLEFIRSLLGCMSARVAGAPVQVPRRRDGLTRLRRVADDAGTTTVLTTEAVRDDLLGRFGDEPELAGLNLVATDGLDRVDPASDWPAGRPGPDDIALLQYTSGSTGDPKGVMVTHRNFAANARETDELWPCSPDATLVNWLPLFHDMGLLFGIILPLWAGVPSYLMAPDSFVRRPARWLEAIARFGGTHSAAPSFAYELCVRAAAEGAAANVGDLSRWRVAANGAEPVRWDVVTAFQEAYAGHGLSPHTMCPGYGLAENTLKVTGASQHQRPGMLRLDAAALRDGTVRVLGVPSAGSTPAVSVGGTVPGTEVRIVDPATRVVCAPDRVGEIWVGGPCVAAGYWRRPELSEETFRARLADRPGTWLRTGDLGFVYDGELYITGRLKDVIIRKGRNYYPQDIEYSAERAVDGLYPNCAAAFAVDDGEYERLVLLIEVDGRVLRRPGPAAVRDLVRAAVHEHHRLDVDELLLLRRGTLAKTSSGKIQRRACRRRYLDGHFAPLLIERARVERDPVALGAGAREGE</sequence>
<comment type="caution">
    <text evidence="8">The sequence shown here is derived from an EMBL/GenBank/DDBJ whole genome shotgun (WGS) entry which is preliminary data.</text>
</comment>
<dbReference type="AlphaFoldDB" id="A0A318NPX5"/>
<proteinExistence type="inferred from homology"/>
<evidence type="ECO:0000256" key="5">
    <source>
        <dbReference type="SAM" id="Phobius"/>
    </source>
</evidence>
<dbReference type="GO" id="GO:0070566">
    <property type="term" value="F:adenylyltransferase activity"/>
    <property type="evidence" value="ECO:0007669"/>
    <property type="project" value="TreeGrafter"/>
</dbReference>
<feature type="domain" description="AMP-dependent synthetase/ligase" evidence="6">
    <location>
        <begin position="12"/>
        <end position="412"/>
    </location>
</feature>
<feature type="transmembrane region" description="Helical" evidence="5">
    <location>
        <begin position="50"/>
        <end position="68"/>
    </location>
</feature>
<dbReference type="GO" id="GO:0071766">
    <property type="term" value="P:Actinobacterium-type cell wall biogenesis"/>
    <property type="evidence" value="ECO:0007669"/>
    <property type="project" value="UniProtKB-ARBA"/>
</dbReference>
<dbReference type="InterPro" id="IPR042099">
    <property type="entry name" value="ANL_N_sf"/>
</dbReference>
<dbReference type="GO" id="GO:0016874">
    <property type="term" value="F:ligase activity"/>
    <property type="evidence" value="ECO:0007669"/>
    <property type="project" value="UniProtKB-KW"/>
</dbReference>
<keyword evidence="2" id="KW-0436">Ligase</keyword>
<keyword evidence="5" id="KW-0472">Membrane</keyword>
<dbReference type="InterPro" id="IPR020845">
    <property type="entry name" value="AMP-binding_CS"/>
</dbReference>
<dbReference type="Proteomes" id="UP000248333">
    <property type="component" value="Unassembled WGS sequence"/>
</dbReference>
<dbReference type="EMBL" id="PYBV01000013">
    <property type="protein sequence ID" value="PYC71589.1"/>
    <property type="molecule type" value="Genomic_DNA"/>
</dbReference>
<accession>A0A318NPX5</accession>
<evidence type="ECO:0000313" key="9">
    <source>
        <dbReference type="Proteomes" id="UP000248333"/>
    </source>
</evidence>
<keyword evidence="5" id="KW-0812">Transmembrane</keyword>